<evidence type="ECO:0000256" key="4">
    <source>
        <dbReference type="ARBA" id="ARBA00023187"/>
    </source>
</evidence>
<dbReference type="GO" id="GO:0000381">
    <property type="term" value="P:regulation of alternative mRNA splicing, via spliceosome"/>
    <property type="evidence" value="ECO:0007669"/>
    <property type="project" value="InterPro"/>
</dbReference>
<keyword evidence="4" id="KW-0508">mRNA splicing</keyword>
<reference evidence="8" key="1">
    <citation type="journal article" date="2012" name="Science">
        <title>The Paleozoic origin of enzymatic lignin decomposition reconstructed from 31 fungal genomes.</title>
        <authorList>
            <person name="Floudas D."/>
            <person name="Binder M."/>
            <person name="Riley R."/>
            <person name="Barry K."/>
            <person name="Blanchette R.A."/>
            <person name="Henrissat B."/>
            <person name="Martinez A.T."/>
            <person name="Otillar R."/>
            <person name="Spatafora J.W."/>
            <person name="Yadav J.S."/>
            <person name="Aerts A."/>
            <person name="Benoit I."/>
            <person name="Boyd A."/>
            <person name="Carlson A."/>
            <person name="Copeland A."/>
            <person name="Coutinho P.M."/>
            <person name="de Vries R.P."/>
            <person name="Ferreira P."/>
            <person name="Findley K."/>
            <person name="Foster B."/>
            <person name="Gaskell J."/>
            <person name="Glotzer D."/>
            <person name="Gorecki P."/>
            <person name="Heitman J."/>
            <person name="Hesse C."/>
            <person name="Hori C."/>
            <person name="Igarashi K."/>
            <person name="Jurgens J.A."/>
            <person name="Kallen N."/>
            <person name="Kersten P."/>
            <person name="Kohler A."/>
            <person name="Kuees U."/>
            <person name="Kumar T.K.A."/>
            <person name="Kuo A."/>
            <person name="LaButti K."/>
            <person name="Larrondo L.F."/>
            <person name="Lindquist E."/>
            <person name="Ling A."/>
            <person name="Lombard V."/>
            <person name="Lucas S."/>
            <person name="Lundell T."/>
            <person name="Martin R."/>
            <person name="McLaughlin D.J."/>
            <person name="Morgenstern I."/>
            <person name="Morin E."/>
            <person name="Murat C."/>
            <person name="Nagy L.G."/>
            <person name="Nolan M."/>
            <person name="Ohm R.A."/>
            <person name="Patyshakuliyeva A."/>
            <person name="Rokas A."/>
            <person name="Ruiz-Duenas F.J."/>
            <person name="Sabat G."/>
            <person name="Salamov A."/>
            <person name="Samejima M."/>
            <person name="Schmutz J."/>
            <person name="Slot J.C."/>
            <person name="St John F."/>
            <person name="Stenlid J."/>
            <person name="Sun H."/>
            <person name="Sun S."/>
            <person name="Syed K."/>
            <person name="Tsang A."/>
            <person name="Wiebenga A."/>
            <person name="Young D."/>
            <person name="Pisabarro A."/>
            <person name="Eastwood D.C."/>
            <person name="Martin F."/>
            <person name="Cullen D."/>
            <person name="Grigoriev I.V."/>
            <person name="Hibbett D.S."/>
        </authorList>
    </citation>
    <scope>NUCLEOTIDE SEQUENCE [LARGE SCALE GENOMIC DNA]</scope>
    <source>
        <strain evidence="8">RWD-64-598 SS2</strain>
    </source>
</reference>
<dbReference type="EMBL" id="JH711577">
    <property type="protein sequence ID" value="EIW82089.1"/>
    <property type="molecule type" value="Genomic_DNA"/>
</dbReference>
<dbReference type="AlphaFoldDB" id="A0A5M3MSE9"/>
<proteinExistence type="inferred from homology"/>
<feature type="compositionally biased region" description="Gly residues" evidence="6">
    <location>
        <begin position="281"/>
        <end position="292"/>
    </location>
</feature>
<dbReference type="InterPro" id="IPR033757">
    <property type="entry name" value="WTAP"/>
</dbReference>
<dbReference type="GO" id="GO:0016556">
    <property type="term" value="P:mRNA modification"/>
    <property type="evidence" value="ECO:0007669"/>
    <property type="project" value="InterPro"/>
</dbReference>
<dbReference type="Pfam" id="PF17098">
    <property type="entry name" value="Wtap"/>
    <property type="match status" value="1"/>
</dbReference>
<comment type="similarity">
    <text evidence="2">Belongs to the fl(2)d family.</text>
</comment>
<evidence type="ECO:0000313" key="7">
    <source>
        <dbReference type="EMBL" id="EIW82089.1"/>
    </source>
</evidence>
<dbReference type="GO" id="GO:0005634">
    <property type="term" value="C:nucleus"/>
    <property type="evidence" value="ECO:0007669"/>
    <property type="project" value="UniProtKB-SubCell"/>
</dbReference>
<evidence type="ECO:0000256" key="3">
    <source>
        <dbReference type="ARBA" id="ARBA00022664"/>
    </source>
</evidence>
<dbReference type="Proteomes" id="UP000053558">
    <property type="component" value="Unassembled WGS sequence"/>
</dbReference>
<feature type="compositionally biased region" description="Basic and acidic residues" evidence="6">
    <location>
        <begin position="212"/>
        <end position="278"/>
    </location>
</feature>
<keyword evidence="3" id="KW-0507">mRNA processing</keyword>
<feature type="region of interest" description="Disordered" evidence="6">
    <location>
        <begin position="148"/>
        <end position="323"/>
    </location>
</feature>
<keyword evidence="5" id="KW-0539">Nucleus</keyword>
<protein>
    <submittedName>
        <fullName evidence="7">Uncharacterized protein</fullName>
    </submittedName>
</protein>
<dbReference type="RefSeq" id="XP_007767884.1">
    <property type="nucleotide sequence ID" value="XM_007769694.1"/>
</dbReference>
<keyword evidence="8" id="KW-1185">Reference proteome</keyword>
<accession>A0A5M3MSE9</accession>
<dbReference type="KEGG" id="cput:CONPUDRAFT_164736"/>
<evidence type="ECO:0000256" key="2">
    <source>
        <dbReference type="ARBA" id="ARBA00010313"/>
    </source>
</evidence>
<dbReference type="GO" id="GO:0008380">
    <property type="term" value="P:RNA splicing"/>
    <property type="evidence" value="ECO:0007669"/>
    <property type="project" value="UniProtKB-KW"/>
</dbReference>
<feature type="compositionally biased region" description="Polar residues" evidence="6">
    <location>
        <begin position="172"/>
        <end position="182"/>
    </location>
</feature>
<dbReference type="OMA" id="VTQLRQY"/>
<feature type="compositionally biased region" description="Basic and acidic residues" evidence="6">
    <location>
        <begin position="312"/>
        <end position="323"/>
    </location>
</feature>
<comment type="caution">
    <text evidence="7">The sequence shown here is derived from an EMBL/GenBank/DDBJ whole genome shotgun (WGS) entry which is preliminary data.</text>
</comment>
<evidence type="ECO:0000313" key="8">
    <source>
        <dbReference type="Proteomes" id="UP000053558"/>
    </source>
</evidence>
<evidence type="ECO:0000256" key="5">
    <source>
        <dbReference type="ARBA" id="ARBA00023242"/>
    </source>
</evidence>
<evidence type="ECO:0000256" key="6">
    <source>
        <dbReference type="SAM" id="MobiDB-lite"/>
    </source>
</evidence>
<evidence type="ECO:0000256" key="1">
    <source>
        <dbReference type="ARBA" id="ARBA00004123"/>
    </source>
</evidence>
<organism evidence="7 8">
    <name type="scientific">Coniophora puteana (strain RWD-64-598)</name>
    <name type="common">Brown rot fungus</name>
    <dbReference type="NCBI Taxonomy" id="741705"/>
    <lineage>
        <taxon>Eukaryota</taxon>
        <taxon>Fungi</taxon>
        <taxon>Dikarya</taxon>
        <taxon>Basidiomycota</taxon>
        <taxon>Agaricomycotina</taxon>
        <taxon>Agaricomycetes</taxon>
        <taxon>Agaricomycetidae</taxon>
        <taxon>Boletales</taxon>
        <taxon>Coniophorineae</taxon>
        <taxon>Coniophoraceae</taxon>
        <taxon>Coniophora</taxon>
    </lineage>
</organism>
<comment type="subcellular location">
    <subcellularLocation>
        <location evidence="1">Nucleus</location>
    </subcellularLocation>
</comment>
<dbReference type="OrthoDB" id="3363802at2759"/>
<dbReference type="GO" id="GO:0006397">
    <property type="term" value="P:mRNA processing"/>
    <property type="evidence" value="ECO:0007669"/>
    <property type="project" value="UniProtKB-KW"/>
</dbReference>
<gene>
    <name evidence="7" type="ORF">CONPUDRAFT_164736</name>
</gene>
<name>A0A5M3MSE9_CONPW</name>
<sequence>MNLPSPREVELEAALRERDAQVSQLAKELSWLRQQPAAQPELQTSTSAMLPSALMTMLLPYISNASKGATPTAGSSTVNAALTQRVQLLQDENNELYDLLRHGETGRLKEEVQGLRHVVTKLETALRESHSVITSLSSELEKTYETFQRRTAPTTHAYTSSRESYHGPSHSAIVNANGQTKLPPTGPRAHKKPRLSDPRVSPTHSSAPTSRPVERDLSRSPRVDSRSKISHGKMDVDEDARTRPRSPTDRGSDRYREKNRTRERERERDKDRDRDRFSRRNGGGGSGGGSGGNSRRARGHGATGAHAYGTSAHDRTLAERMGL</sequence>
<dbReference type="GeneID" id="19205206"/>
<feature type="compositionally biased region" description="Polar residues" evidence="6">
    <location>
        <begin position="149"/>
        <end position="162"/>
    </location>
</feature>